<proteinExistence type="predicted"/>
<comment type="caution">
    <text evidence="1">The sequence shown here is derived from an EMBL/GenBank/DDBJ whole genome shotgun (WGS) entry which is preliminary data.</text>
</comment>
<dbReference type="EMBL" id="JBGBZJ010000003">
    <property type="protein sequence ID" value="MEY9458705.1"/>
    <property type="molecule type" value="Genomic_DNA"/>
</dbReference>
<accession>A0ABV4G5Q0</accession>
<reference evidence="1 2" key="1">
    <citation type="submission" date="2024-07" db="EMBL/GenBank/DDBJ databases">
        <title>Genomic Encyclopedia of Type Strains, Phase V (KMG-V): Genome sequencing to study the core and pangenomes of soil and plant-associated prokaryotes.</title>
        <authorList>
            <person name="Whitman W."/>
        </authorList>
    </citation>
    <scope>NUCLEOTIDE SEQUENCE [LARGE SCALE GENOMIC DNA]</scope>
    <source>
        <strain evidence="1 2">USDA 152</strain>
    </source>
</reference>
<name>A0ABV4G5Q0_9BRAD</name>
<organism evidence="1 2">
    <name type="scientific">Bradyrhizobium ottawaense</name>
    <dbReference type="NCBI Taxonomy" id="931866"/>
    <lineage>
        <taxon>Bacteria</taxon>
        <taxon>Pseudomonadati</taxon>
        <taxon>Pseudomonadota</taxon>
        <taxon>Alphaproteobacteria</taxon>
        <taxon>Hyphomicrobiales</taxon>
        <taxon>Nitrobacteraceae</taxon>
        <taxon>Bradyrhizobium</taxon>
    </lineage>
</organism>
<keyword evidence="2" id="KW-1185">Reference proteome</keyword>
<evidence type="ECO:0000313" key="1">
    <source>
        <dbReference type="EMBL" id="MEY9458705.1"/>
    </source>
</evidence>
<sequence>MRARVAICVSLVSRTRCSVLTLLRRAGTQQATALVDAWAPALQRIVEGTLRRVRGTRPLFNDTHD</sequence>
<evidence type="ECO:0000313" key="2">
    <source>
        <dbReference type="Proteomes" id="UP001565369"/>
    </source>
</evidence>
<gene>
    <name evidence="1" type="ORF">ABIG07_007653</name>
</gene>
<dbReference type="Proteomes" id="UP001565369">
    <property type="component" value="Unassembled WGS sequence"/>
</dbReference>
<protein>
    <submittedName>
        <fullName evidence="1">Uncharacterized protein</fullName>
    </submittedName>
</protein>